<keyword evidence="2" id="KW-1185">Reference proteome</keyword>
<gene>
    <name evidence="1" type="ORF">QEZ38_09200</name>
</gene>
<evidence type="ECO:0000313" key="2">
    <source>
        <dbReference type="Proteomes" id="UP001160991"/>
    </source>
</evidence>
<dbReference type="EMBL" id="JARZZP010000020">
    <property type="protein sequence ID" value="MDI1474861.1"/>
    <property type="molecule type" value="Genomic_DNA"/>
</dbReference>
<accession>A0ABT6PFZ3</accession>
<name>A0ABT6PFZ3_9STRE</name>
<comment type="caution">
    <text evidence="1">The sequence shown here is derived from an EMBL/GenBank/DDBJ whole genome shotgun (WGS) entry which is preliminary data.</text>
</comment>
<reference evidence="1" key="1">
    <citation type="submission" date="2023-04" db="EMBL/GenBank/DDBJ databases">
        <title>A new Streptococcus species isolated from the patient with bacteremia.</title>
        <authorList>
            <person name="Chen Y.-S."/>
            <person name="Lee C.-Y."/>
            <person name="Chan C.-K."/>
        </authorList>
    </citation>
    <scope>NUCLEOTIDE SEQUENCE</scope>
    <source>
        <strain evidence="1">ST22-14</strain>
    </source>
</reference>
<proteinExistence type="predicted"/>
<sequence>MRQFVFFPDIVFKIEFFYSDSLIFFYTFDDRSNLQKNQEDFRKINSDRNR</sequence>
<protein>
    <submittedName>
        <fullName evidence="1">Glutamine synthetase</fullName>
    </submittedName>
</protein>
<dbReference type="Proteomes" id="UP001160991">
    <property type="component" value="Unassembled WGS sequence"/>
</dbReference>
<organism evidence="1 2">
    <name type="scientific">Streptococcus taonis</name>
    <dbReference type="NCBI Taxonomy" id="3041623"/>
    <lineage>
        <taxon>Bacteria</taxon>
        <taxon>Bacillati</taxon>
        <taxon>Bacillota</taxon>
        <taxon>Bacilli</taxon>
        <taxon>Lactobacillales</taxon>
        <taxon>Streptococcaceae</taxon>
        <taxon>Streptococcus</taxon>
    </lineage>
</organism>
<evidence type="ECO:0000313" key="1">
    <source>
        <dbReference type="EMBL" id="MDI1474861.1"/>
    </source>
</evidence>
<dbReference type="RefSeq" id="WP_254724614.1">
    <property type="nucleotide sequence ID" value="NZ_JARZZP010000020.1"/>
</dbReference>